<evidence type="ECO:0000313" key="2">
    <source>
        <dbReference type="EMBL" id="PSG90398.1"/>
    </source>
</evidence>
<sequence>MFKFSKLYFYCAITLTFLSLMSCEKEEVLQYSEINITSMKDTKVVVNIPKVLGDSEVAQKINKKLTQFVTNALQMDVNAEDTEDITLSVTLFNTAYKRFKKQVEQITTEPLPAWEAVIEGEKIYEDENLVSFSMSSSINTGGSKGTTQIKFLNFDKDMGKALSFKHLISNPEKFNLVLEKYLVRELMSNTAYTIKEFKTEGKLRNPDEISFNTNGIIALYKTNLNDFVEIAVPFSQIESFLNY</sequence>
<dbReference type="Pfam" id="PF13739">
    <property type="entry name" value="PdaC"/>
    <property type="match status" value="1"/>
</dbReference>
<evidence type="ECO:0000259" key="1">
    <source>
        <dbReference type="Pfam" id="PF13739"/>
    </source>
</evidence>
<dbReference type="EMBL" id="PXOQ01000007">
    <property type="protein sequence ID" value="PSG90398.1"/>
    <property type="molecule type" value="Genomic_DNA"/>
</dbReference>
<dbReference type="Proteomes" id="UP000238426">
    <property type="component" value="Unassembled WGS sequence"/>
</dbReference>
<feature type="domain" description="Deacetylase PdaC" evidence="1">
    <location>
        <begin position="42"/>
        <end position="147"/>
    </location>
</feature>
<organism evidence="2 3">
    <name type="scientific">Aurantibacter aestuarii</name>
    <dbReference type="NCBI Taxonomy" id="1266046"/>
    <lineage>
        <taxon>Bacteria</taxon>
        <taxon>Pseudomonadati</taxon>
        <taxon>Bacteroidota</taxon>
        <taxon>Flavobacteriia</taxon>
        <taxon>Flavobacteriales</taxon>
        <taxon>Flavobacteriaceae</taxon>
        <taxon>Aurantibacter</taxon>
    </lineage>
</organism>
<accession>A0A2T1ND76</accession>
<comment type="caution">
    <text evidence="2">The sequence shown here is derived from an EMBL/GenBank/DDBJ whole genome shotgun (WGS) entry which is preliminary data.</text>
</comment>
<dbReference type="InterPro" id="IPR025303">
    <property type="entry name" value="PdaC"/>
</dbReference>
<keyword evidence="3" id="KW-1185">Reference proteome</keyword>
<dbReference type="Gene3D" id="3.30.565.40">
    <property type="entry name" value="Fervidobacterium nodosum Rt17-B1 like"/>
    <property type="match status" value="1"/>
</dbReference>
<protein>
    <recommendedName>
        <fullName evidence="1">Deacetylase PdaC domain-containing protein</fullName>
    </recommendedName>
</protein>
<dbReference type="PROSITE" id="PS51257">
    <property type="entry name" value="PROKAR_LIPOPROTEIN"/>
    <property type="match status" value="1"/>
</dbReference>
<dbReference type="AlphaFoldDB" id="A0A2T1ND76"/>
<gene>
    <name evidence="2" type="ORF">C7H52_03710</name>
</gene>
<name>A0A2T1ND76_9FLAO</name>
<dbReference type="OrthoDB" id="594879at2"/>
<evidence type="ECO:0000313" key="3">
    <source>
        <dbReference type="Proteomes" id="UP000238426"/>
    </source>
</evidence>
<reference evidence="2 3" key="1">
    <citation type="submission" date="2018-03" db="EMBL/GenBank/DDBJ databases">
        <title>Mesoflavibacter sp. HG37 and Mesoflavibacter sp. HG96 sp.nov., two marine bacteria isolated from seawater of Western Pacific Ocean.</title>
        <authorList>
            <person name="Cheng H."/>
            <person name="Wu Y.-H."/>
            <person name="Guo L.-L."/>
            <person name="Xu X.-W."/>
        </authorList>
    </citation>
    <scope>NUCLEOTIDE SEQUENCE [LARGE SCALE GENOMIC DNA]</scope>
    <source>
        <strain evidence="2 3">KCTC 32269</strain>
    </source>
</reference>
<proteinExistence type="predicted"/>